<evidence type="ECO:0000313" key="1">
    <source>
        <dbReference type="EMBL" id="QBI96937.1"/>
    </source>
</evidence>
<proteinExistence type="predicted"/>
<sequence length="234" mass="26687">MTSHNDLEWLQPVVRKAAKVVALQWPGVIEADDAEQSIWLKLLESPGTVDKAANLDDLALRRFITRIGHQIASKERWDYAYYKGAYRYSVHEVKRLLKSGALKEQEQELKAQTFDKESVSTGKTTPTTQIPDDVMDLRRALIRVAERNEGYAEILIKRYRLDEFPADKSEASALTRAHDLLVKEMNRTRRADYEERADGPGTRRVLTNAQARNLSSTQYVGDKERSAAGWHGET</sequence>
<dbReference type="KEGG" id="vg:64868185"/>
<organism evidence="1 2">
    <name type="scientific">Mycobacterium phage Veracruz</name>
    <dbReference type="NCBI Taxonomy" id="2530154"/>
    <lineage>
        <taxon>Viruses</taxon>
        <taxon>Duplodnaviria</taxon>
        <taxon>Heunggongvirae</taxon>
        <taxon>Uroviricota</taxon>
        <taxon>Caudoviricetes</taxon>
        <taxon>Veracruzvirus</taxon>
        <taxon>Veracruzvirus veracruz</taxon>
    </lineage>
</organism>
<dbReference type="GeneID" id="64868185"/>
<protein>
    <submittedName>
        <fullName evidence="1">RNA polymerase sigma factor</fullName>
    </submittedName>
</protein>
<reference evidence="1 2" key="1">
    <citation type="submission" date="2019-02" db="EMBL/GenBank/DDBJ databases">
        <authorList>
            <person name="Martinez-Pineda D."/>
            <person name="Wolyniak M.J."/>
            <person name="Kistler A."/>
            <person name="Garlena R.A."/>
            <person name="Russell D.A."/>
            <person name="Pope W.H."/>
            <person name="Jacobs-Sera D."/>
            <person name="Hatfull G.F."/>
        </authorList>
    </citation>
    <scope>NUCLEOTIDE SEQUENCE [LARGE SCALE GENOMIC DNA]</scope>
</reference>
<accession>A0A481VTG8</accession>
<evidence type="ECO:0000313" key="2">
    <source>
        <dbReference type="Proteomes" id="UP000292543"/>
    </source>
</evidence>
<name>A0A481VTG8_9CAUD</name>
<keyword evidence="2" id="KW-1185">Reference proteome</keyword>
<gene>
    <name evidence="1" type="primary">52</name>
    <name evidence="1" type="ORF">SEA_VERACRUZ_52</name>
</gene>
<dbReference type="EMBL" id="MK524496">
    <property type="protein sequence ID" value="QBI96937.1"/>
    <property type="molecule type" value="Genomic_DNA"/>
</dbReference>
<dbReference type="RefSeq" id="YP_010060328.1">
    <property type="nucleotide sequence ID" value="NC_054770.1"/>
</dbReference>
<dbReference type="InterPro" id="IPR057899">
    <property type="entry name" value="Gp53"/>
</dbReference>
<dbReference type="Pfam" id="PF25684">
    <property type="entry name" value="Mycobacteriophage_Gp53"/>
    <property type="match status" value="2"/>
</dbReference>
<dbReference type="Proteomes" id="UP000292543">
    <property type="component" value="Segment"/>
</dbReference>